<reference evidence="1" key="1">
    <citation type="submission" date="2021-01" db="EMBL/GenBank/DDBJ databases">
        <title>Whole genome shotgun sequence of Acrocarpospora phusangensis NBRC 108782.</title>
        <authorList>
            <person name="Komaki H."/>
            <person name="Tamura T."/>
        </authorList>
    </citation>
    <scope>NUCLEOTIDE SEQUENCE</scope>
    <source>
        <strain evidence="1">NBRC 108782</strain>
    </source>
</reference>
<name>A0A919Q9M9_9ACTN</name>
<dbReference type="Proteomes" id="UP000640052">
    <property type="component" value="Unassembled WGS sequence"/>
</dbReference>
<sequence>MGSDMVFELRVDALQLLDGEEAHLGTAQCAAICINTCTTTCVCTG</sequence>
<evidence type="ECO:0000313" key="1">
    <source>
        <dbReference type="EMBL" id="GIH24892.1"/>
    </source>
</evidence>
<gene>
    <name evidence="1" type="ORF">Aph01nite_32020</name>
</gene>
<dbReference type="EMBL" id="BOOA01000023">
    <property type="protein sequence ID" value="GIH24892.1"/>
    <property type="molecule type" value="Genomic_DNA"/>
</dbReference>
<organism evidence="1 2">
    <name type="scientific">Acrocarpospora phusangensis</name>
    <dbReference type="NCBI Taxonomy" id="1070424"/>
    <lineage>
        <taxon>Bacteria</taxon>
        <taxon>Bacillati</taxon>
        <taxon>Actinomycetota</taxon>
        <taxon>Actinomycetes</taxon>
        <taxon>Streptosporangiales</taxon>
        <taxon>Streptosporangiaceae</taxon>
        <taxon>Acrocarpospora</taxon>
    </lineage>
</organism>
<keyword evidence="2" id="KW-1185">Reference proteome</keyword>
<evidence type="ECO:0008006" key="3">
    <source>
        <dbReference type="Google" id="ProtNLM"/>
    </source>
</evidence>
<dbReference type="AlphaFoldDB" id="A0A919Q9M9"/>
<accession>A0A919Q9M9</accession>
<evidence type="ECO:0000313" key="2">
    <source>
        <dbReference type="Proteomes" id="UP000640052"/>
    </source>
</evidence>
<comment type="caution">
    <text evidence="1">The sequence shown here is derived from an EMBL/GenBank/DDBJ whole genome shotgun (WGS) entry which is preliminary data.</text>
</comment>
<protein>
    <recommendedName>
        <fullName evidence="3">Lantibiotic</fullName>
    </recommendedName>
</protein>
<proteinExistence type="predicted"/>